<feature type="region of interest" description="Disordered" evidence="1">
    <location>
        <begin position="1"/>
        <end position="24"/>
    </location>
</feature>
<feature type="compositionally biased region" description="Low complexity" evidence="1">
    <location>
        <begin position="96"/>
        <end position="110"/>
    </location>
</feature>
<gene>
    <name evidence="2" type="ORF">MRATA1EN1_LOCUS4763</name>
</gene>
<feature type="compositionally biased region" description="Pro residues" evidence="1">
    <location>
        <begin position="233"/>
        <end position="242"/>
    </location>
</feature>
<feature type="region of interest" description="Disordered" evidence="1">
    <location>
        <begin position="313"/>
        <end position="389"/>
    </location>
</feature>
<evidence type="ECO:0000256" key="1">
    <source>
        <dbReference type="SAM" id="MobiDB-lite"/>
    </source>
</evidence>
<feature type="region of interest" description="Disordered" evidence="1">
    <location>
        <begin position="194"/>
        <end position="278"/>
    </location>
</feature>
<protein>
    <recommendedName>
        <fullName evidence="4">Basic proline-rich protein-like</fullName>
    </recommendedName>
</protein>
<reference evidence="2" key="1">
    <citation type="submission" date="2023-04" db="EMBL/GenBank/DDBJ databases">
        <authorList>
            <consortium name="ELIXIR-Norway"/>
        </authorList>
    </citation>
    <scope>NUCLEOTIDE SEQUENCE [LARGE SCALE GENOMIC DNA]</scope>
</reference>
<name>A0ABN8Y3E4_RANTA</name>
<feature type="compositionally biased region" description="Pro residues" evidence="1">
    <location>
        <begin position="199"/>
        <end position="223"/>
    </location>
</feature>
<feature type="region of interest" description="Disordered" evidence="1">
    <location>
        <begin position="39"/>
        <end position="145"/>
    </location>
</feature>
<proteinExistence type="predicted"/>
<dbReference type="EMBL" id="OX459949">
    <property type="protein sequence ID" value="CAI9155801.1"/>
    <property type="molecule type" value="Genomic_DNA"/>
</dbReference>
<feature type="compositionally biased region" description="Basic and acidic residues" evidence="1">
    <location>
        <begin position="262"/>
        <end position="275"/>
    </location>
</feature>
<keyword evidence="3" id="KW-1185">Reference proteome</keyword>
<evidence type="ECO:0000313" key="3">
    <source>
        <dbReference type="Proteomes" id="UP001176941"/>
    </source>
</evidence>
<feature type="compositionally biased region" description="Polar residues" evidence="1">
    <location>
        <begin position="114"/>
        <end position="125"/>
    </location>
</feature>
<organism evidence="2 3">
    <name type="scientific">Rangifer tarandus platyrhynchus</name>
    <name type="common">Svalbard reindeer</name>
    <dbReference type="NCBI Taxonomy" id="3082113"/>
    <lineage>
        <taxon>Eukaryota</taxon>
        <taxon>Metazoa</taxon>
        <taxon>Chordata</taxon>
        <taxon>Craniata</taxon>
        <taxon>Vertebrata</taxon>
        <taxon>Euteleostomi</taxon>
        <taxon>Mammalia</taxon>
        <taxon>Eutheria</taxon>
        <taxon>Laurasiatheria</taxon>
        <taxon>Artiodactyla</taxon>
        <taxon>Ruminantia</taxon>
        <taxon>Pecora</taxon>
        <taxon>Cervidae</taxon>
        <taxon>Odocoileinae</taxon>
        <taxon>Rangifer</taxon>
    </lineage>
</organism>
<sequence>MRGAAHAPEGLGAHYAASPGDLGRTGFALEATARHFNSYSLAPGSPPPPACRARAAPASGQDLGAQWLPGGEGANPALSPRSGRNPHGLPRASGPRALGGARSSRPSSGPCTLRSGSPLSTSRASNVPRPAHPSPGRGGERARAPLEVGGAARVVRNTFIERRPPFARASICFPEKQVTAGDASPAPALYLSPVNAPHRPLPPPATRFPAPKSRPPPPPPSLPPQLRTRRHTPPAPQPPRPGHTPLAASRSPSRRRSGSRYNGRDRPGRAARSDRGLGVGANRFGALLEGSHPQAFGVAEALFPLAPSTPFEAPLRLRSEGQGTSPRARISASEKSSSFHARELRRPLSQGLARSEDEGYRQEGFTDSEESPGSRVGERHEGRVARMVE</sequence>
<accession>A0ABN8Y3E4</accession>
<feature type="compositionally biased region" description="Basic and acidic residues" evidence="1">
    <location>
        <begin position="376"/>
        <end position="389"/>
    </location>
</feature>
<feature type="compositionally biased region" description="Low complexity" evidence="1">
    <location>
        <begin position="51"/>
        <end position="60"/>
    </location>
</feature>
<evidence type="ECO:0000313" key="2">
    <source>
        <dbReference type="EMBL" id="CAI9155801.1"/>
    </source>
</evidence>
<dbReference type="Proteomes" id="UP001176941">
    <property type="component" value="Chromosome 13"/>
</dbReference>
<evidence type="ECO:0008006" key="4">
    <source>
        <dbReference type="Google" id="ProtNLM"/>
    </source>
</evidence>